<feature type="non-terminal residue" evidence="2">
    <location>
        <position position="1"/>
    </location>
</feature>
<name>A0A937XAX2_UNCEI</name>
<sequence>ARPGSSWGQTLLANLSPLHHYSGFGQGLLAPAAIGYFLAATVLFLALSVRGVDLIKWRG</sequence>
<organism evidence="2 3">
    <name type="scientific">Eiseniibacteriota bacterium</name>
    <dbReference type="NCBI Taxonomy" id="2212470"/>
    <lineage>
        <taxon>Bacteria</taxon>
        <taxon>Candidatus Eiseniibacteriota</taxon>
    </lineage>
</organism>
<keyword evidence="1" id="KW-0472">Membrane</keyword>
<keyword evidence="1" id="KW-1133">Transmembrane helix</keyword>
<evidence type="ECO:0000313" key="2">
    <source>
        <dbReference type="EMBL" id="MBM3318861.1"/>
    </source>
</evidence>
<dbReference type="AlphaFoldDB" id="A0A937XAX2"/>
<proteinExistence type="predicted"/>
<reference evidence="2" key="1">
    <citation type="submission" date="2019-03" db="EMBL/GenBank/DDBJ databases">
        <title>Lake Tanganyika Metagenome-Assembled Genomes (MAGs).</title>
        <authorList>
            <person name="Tran P."/>
        </authorList>
    </citation>
    <scope>NUCLEOTIDE SEQUENCE</scope>
    <source>
        <strain evidence="2">M_DeepCast_400m_m2_100</strain>
    </source>
</reference>
<feature type="transmembrane region" description="Helical" evidence="1">
    <location>
        <begin position="28"/>
        <end position="49"/>
    </location>
</feature>
<dbReference type="EMBL" id="VGIY01000517">
    <property type="protein sequence ID" value="MBM3318861.1"/>
    <property type="molecule type" value="Genomic_DNA"/>
</dbReference>
<protein>
    <submittedName>
        <fullName evidence="2">Uncharacterized protein</fullName>
    </submittedName>
</protein>
<evidence type="ECO:0000313" key="3">
    <source>
        <dbReference type="Proteomes" id="UP000748308"/>
    </source>
</evidence>
<keyword evidence="1" id="KW-0812">Transmembrane</keyword>
<dbReference type="Proteomes" id="UP000748308">
    <property type="component" value="Unassembled WGS sequence"/>
</dbReference>
<comment type="caution">
    <text evidence="2">The sequence shown here is derived from an EMBL/GenBank/DDBJ whole genome shotgun (WGS) entry which is preliminary data.</text>
</comment>
<accession>A0A937XAX2</accession>
<evidence type="ECO:0000256" key="1">
    <source>
        <dbReference type="SAM" id="Phobius"/>
    </source>
</evidence>
<gene>
    <name evidence="2" type="ORF">FJY75_13515</name>
</gene>